<accession>A0A316EWD2</accession>
<dbReference type="OrthoDB" id="1369748at2"/>
<sequence length="224" mass="25628">MNLYLQKLTFIFFVLITNTIFGQADSLQEPEKKIFRQKLNFVINADFRQTLVKNSPITIYGAYAGLKFKDKHLYSLGYYTLTDSSKQKFKAQNQRQAAPLVPPKQVNGEVSLWFLSLGYTRTIYNGKIFKIDIPIEIGVGEGSNGIYDADGQLLKLTTDNVYPMQAGISTIINVTRWFGVHLQGGERFIMGQSMFQNQYSGLYYTFGINLNFGRIYRDFVLKTD</sequence>
<reference evidence="1 2" key="1">
    <citation type="submission" date="2018-05" db="EMBL/GenBank/DDBJ databases">
        <title>Genomic Encyclopedia of Archaeal and Bacterial Type Strains, Phase II (KMG-II): from individual species to whole genera.</title>
        <authorList>
            <person name="Goeker M."/>
        </authorList>
    </citation>
    <scope>NUCLEOTIDE SEQUENCE [LARGE SCALE GENOMIC DNA]</scope>
    <source>
        <strain evidence="1 2">DSM 22214</strain>
    </source>
</reference>
<evidence type="ECO:0000313" key="1">
    <source>
        <dbReference type="EMBL" id="PWK27471.1"/>
    </source>
</evidence>
<proteinExistence type="predicted"/>
<evidence type="ECO:0000313" key="2">
    <source>
        <dbReference type="Proteomes" id="UP000245489"/>
    </source>
</evidence>
<keyword evidence="2" id="KW-1185">Reference proteome</keyword>
<dbReference type="Proteomes" id="UP000245489">
    <property type="component" value="Unassembled WGS sequence"/>
</dbReference>
<dbReference type="AlphaFoldDB" id="A0A316EWD2"/>
<gene>
    <name evidence="1" type="ORF">LV89_01785</name>
</gene>
<comment type="caution">
    <text evidence="1">The sequence shown here is derived from an EMBL/GenBank/DDBJ whole genome shotgun (WGS) entry which is preliminary data.</text>
</comment>
<dbReference type="RefSeq" id="WP_109742540.1">
    <property type="nucleotide sequence ID" value="NZ_QGGO01000007.1"/>
</dbReference>
<evidence type="ECO:0008006" key="3">
    <source>
        <dbReference type="Google" id="ProtNLM"/>
    </source>
</evidence>
<organism evidence="1 2">
    <name type="scientific">Arcicella aurantiaca</name>
    <dbReference type="NCBI Taxonomy" id="591202"/>
    <lineage>
        <taxon>Bacteria</taxon>
        <taxon>Pseudomonadati</taxon>
        <taxon>Bacteroidota</taxon>
        <taxon>Cytophagia</taxon>
        <taxon>Cytophagales</taxon>
        <taxon>Flectobacillaceae</taxon>
        <taxon>Arcicella</taxon>
    </lineage>
</organism>
<protein>
    <recommendedName>
        <fullName evidence="3">Outer membrane protein with beta-barrel domain</fullName>
    </recommendedName>
</protein>
<name>A0A316EWD2_9BACT</name>
<dbReference type="EMBL" id="QGGO01000007">
    <property type="protein sequence ID" value="PWK27471.1"/>
    <property type="molecule type" value="Genomic_DNA"/>
</dbReference>